<feature type="domain" description="DUF2268" evidence="1">
    <location>
        <begin position="64"/>
        <end position="256"/>
    </location>
</feature>
<dbReference type="InterPro" id="IPR018728">
    <property type="entry name" value="DUF2268"/>
</dbReference>
<evidence type="ECO:0000259" key="1">
    <source>
        <dbReference type="Pfam" id="PF10026"/>
    </source>
</evidence>
<sequence length="256" mass="30231">MTIVRTDKWLVDLYDKPLEICERIKFSQSDVSIEEIYDYLIMNGMYRPVRGGEEVVKKLRDNNVWKTVYMEEKKLKKEWDGPTIPIYIFPSDSKNSQISNEYNGKSGLAFKDKLFLFLSNKNTDNEIKALFTHEYNHICRLKKCKKKESDYTLGDTIILEGLAECAVKERFGEEYLAPYLRYYSETQLEEMWNTIIKRNASIKKSSKEHNRFLYGQKLLPKMIGYCVGYHLVNKLMTEQRASIKELLGFNTEEFIK</sequence>
<keyword evidence="3" id="KW-1185">Reference proteome</keyword>
<reference evidence="2 3" key="1">
    <citation type="submission" date="2020-10" db="EMBL/GenBank/DDBJ databases">
        <title>Bacillus sp. HD4P25, an endophyte from a halophyte.</title>
        <authorList>
            <person name="Sun J.-Q."/>
        </authorList>
    </citation>
    <scope>NUCLEOTIDE SEQUENCE [LARGE SCALE GENOMIC DNA]</scope>
    <source>
        <strain evidence="2 3">YIM 93174</strain>
    </source>
</reference>
<organism evidence="2 3">
    <name type="scientific">Litchfieldia luteola</name>
    <dbReference type="NCBI Taxonomy" id="682179"/>
    <lineage>
        <taxon>Bacteria</taxon>
        <taxon>Bacillati</taxon>
        <taxon>Bacillota</taxon>
        <taxon>Bacilli</taxon>
        <taxon>Bacillales</taxon>
        <taxon>Bacillaceae</taxon>
        <taxon>Litchfieldia</taxon>
    </lineage>
</organism>
<name>A0ABR9QLI5_9BACI</name>
<dbReference type="RefSeq" id="WP_193537919.1">
    <property type="nucleotide sequence ID" value="NZ_JADCLJ010000022.1"/>
</dbReference>
<proteinExistence type="predicted"/>
<evidence type="ECO:0000313" key="2">
    <source>
        <dbReference type="EMBL" id="MBE4909360.1"/>
    </source>
</evidence>
<comment type="caution">
    <text evidence="2">The sequence shown here is derived from an EMBL/GenBank/DDBJ whole genome shotgun (WGS) entry which is preliminary data.</text>
</comment>
<gene>
    <name evidence="2" type="ORF">IMZ08_15015</name>
</gene>
<dbReference type="Pfam" id="PF10026">
    <property type="entry name" value="DUF2268"/>
    <property type="match status" value="1"/>
</dbReference>
<dbReference type="Proteomes" id="UP001516662">
    <property type="component" value="Unassembled WGS sequence"/>
</dbReference>
<protein>
    <submittedName>
        <fullName evidence="2">DUF2268 domain-containing protein</fullName>
    </submittedName>
</protein>
<evidence type="ECO:0000313" key="3">
    <source>
        <dbReference type="Proteomes" id="UP001516662"/>
    </source>
</evidence>
<dbReference type="EMBL" id="JADCLJ010000022">
    <property type="protein sequence ID" value="MBE4909360.1"/>
    <property type="molecule type" value="Genomic_DNA"/>
</dbReference>
<accession>A0ABR9QLI5</accession>